<sequence length="382" mass="41925">MATKKTAPPRASSAKAKKPGKAPPVPIETAWQDLEATLRNTLGQNAAGQHPADLEPMHMTFEHAPDLSSLLPEDYQRFVEAVGYRWVTTGKKGLSFLPPRWRIQASEGMGEPGRQWTTVREEREAGRHTYRFVMFASEDLNDVNGYCFGRSAHDDALVVWSVEDSLPTLELGPFTPWLTKKLAALSKGASTKPSGKKAPSLGDPLGLMQESLGEAAAKARDQGAAAILDTFPRDTKDIFLLGRKLGVVPELIGEFSELERLTLKHAQLTQVSGALSRLTKLKQLDLAWNPKLETLPPELGQLEGLESLNLDNTGVRTLPEAVGQLTRLRSLGLKATPMTTLPPWLSRMSSLKHLDLYQTSLPPEEVEALRKALPECNVGFRA</sequence>
<accession>A0A511HA45</accession>
<keyword evidence="1" id="KW-0433">Leucine-rich repeat</keyword>
<feature type="region of interest" description="Disordered" evidence="3">
    <location>
        <begin position="1"/>
        <end position="26"/>
    </location>
</feature>
<evidence type="ECO:0000256" key="1">
    <source>
        <dbReference type="ARBA" id="ARBA00022614"/>
    </source>
</evidence>
<proteinExistence type="predicted"/>
<reference evidence="6 7" key="1">
    <citation type="submission" date="2016-10" db="EMBL/GenBank/DDBJ databases">
        <authorList>
            <person name="Varghese N."/>
            <person name="Submissions S."/>
        </authorList>
    </citation>
    <scope>NUCLEOTIDE SEQUENCE [LARGE SCALE GENOMIC DNA]</scope>
    <source>
        <strain evidence="6 7">DSM 2260</strain>
    </source>
</reference>
<protein>
    <recommendedName>
        <fullName evidence="4">Disease resistance R13L4/SHOC-2-like LRR domain-containing protein</fullName>
    </recommendedName>
</protein>
<dbReference type="Proteomes" id="UP000198717">
    <property type="component" value="Unassembled WGS sequence"/>
</dbReference>
<dbReference type="PANTHER" id="PTHR48051:SF1">
    <property type="entry name" value="RAS SUPPRESSOR PROTEIN 1"/>
    <property type="match status" value="1"/>
</dbReference>
<evidence type="ECO:0000256" key="2">
    <source>
        <dbReference type="ARBA" id="ARBA00022737"/>
    </source>
</evidence>
<evidence type="ECO:0000313" key="6">
    <source>
        <dbReference type="EMBL" id="SDE94513.1"/>
    </source>
</evidence>
<dbReference type="Gene3D" id="3.80.10.10">
    <property type="entry name" value="Ribonuclease Inhibitor"/>
    <property type="match status" value="1"/>
</dbReference>
<dbReference type="PANTHER" id="PTHR48051">
    <property type="match status" value="1"/>
</dbReference>
<comment type="caution">
    <text evidence="5">The sequence shown here is derived from an EMBL/GenBank/DDBJ whole genome shotgun (WGS) entry which is preliminary data.</text>
</comment>
<dbReference type="InterPro" id="IPR050216">
    <property type="entry name" value="LRR_domain-containing"/>
</dbReference>
<dbReference type="AlphaFoldDB" id="A0A511HA45"/>
<evidence type="ECO:0000256" key="3">
    <source>
        <dbReference type="SAM" id="MobiDB-lite"/>
    </source>
</evidence>
<dbReference type="InterPro" id="IPR032675">
    <property type="entry name" value="LRR_dom_sf"/>
</dbReference>
<dbReference type="Proteomes" id="UP000321224">
    <property type="component" value="Unassembled WGS sequence"/>
</dbReference>
<dbReference type="InterPro" id="IPR055414">
    <property type="entry name" value="LRR_R13L4/SHOC2-like"/>
</dbReference>
<evidence type="ECO:0000313" key="8">
    <source>
        <dbReference type="Proteomes" id="UP000321224"/>
    </source>
</evidence>
<feature type="domain" description="Disease resistance R13L4/SHOC-2-like LRR" evidence="4">
    <location>
        <begin position="271"/>
        <end position="370"/>
    </location>
</feature>
<name>A0A511HA45_9BACT</name>
<dbReference type="RefSeq" id="WP_244172155.1">
    <property type="nucleotide sequence ID" value="NZ_BJVY01000009.1"/>
</dbReference>
<evidence type="ECO:0000313" key="7">
    <source>
        <dbReference type="Proteomes" id="UP000198717"/>
    </source>
</evidence>
<dbReference type="SUPFAM" id="SSF52047">
    <property type="entry name" value="RNI-like"/>
    <property type="match status" value="1"/>
</dbReference>
<evidence type="ECO:0000259" key="4">
    <source>
        <dbReference type="Pfam" id="PF23598"/>
    </source>
</evidence>
<feature type="compositionally biased region" description="Low complexity" evidence="3">
    <location>
        <begin position="1"/>
        <end position="14"/>
    </location>
</feature>
<keyword evidence="2" id="KW-0677">Repeat</keyword>
<evidence type="ECO:0000313" key="5">
    <source>
        <dbReference type="EMBL" id="GEL70345.1"/>
    </source>
</evidence>
<keyword evidence="7" id="KW-1185">Reference proteome</keyword>
<dbReference type="Pfam" id="PF23598">
    <property type="entry name" value="LRR_14"/>
    <property type="match status" value="1"/>
</dbReference>
<gene>
    <name evidence="5" type="ORF">MVI01_21290</name>
    <name evidence="6" type="ORF">SAMN04488504_11596</name>
</gene>
<dbReference type="EMBL" id="BJVY01000009">
    <property type="protein sequence ID" value="GEL70345.1"/>
    <property type="molecule type" value="Genomic_DNA"/>
</dbReference>
<organism evidence="5 8">
    <name type="scientific">Myxococcus virescens</name>
    <dbReference type="NCBI Taxonomy" id="83456"/>
    <lineage>
        <taxon>Bacteria</taxon>
        <taxon>Pseudomonadati</taxon>
        <taxon>Myxococcota</taxon>
        <taxon>Myxococcia</taxon>
        <taxon>Myxococcales</taxon>
        <taxon>Cystobacterineae</taxon>
        <taxon>Myxococcaceae</taxon>
        <taxon>Myxococcus</taxon>
    </lineage>
</organism>
<dbReference type="EMBL" id="FNAJ01000015">
    <property type="protein sequence ID" value="SDE94513.1"/>
    <property type="molecule type" value="Genomic_DNA"/>
</dbReference>
<dbReference type="GO" id="GO:0005737">
    <property type="term" value="C:cytoplasm"/>
    <property type="evidence" value="ECO:0007669"/>
    <property type="project" value="TreeGrafter"/>
</dbReference>
<reference evidence="5 8" key="2">
    <citation type="submission" date="2019-07" db="EMBL/GenBank/DDBJ databases">
        <title>Whole genome shotgun sequence of Myxococcus virescens NBRC 100334.</title>
        <authorList>
            <person name="Hosoyama A."/>
            <person name="Uohara A."/>
            <person name="Ohji S."/>
            <person name="Ichikawa N."/>
        </authorList>
    </citation>
    <scope>NUCLEOTIDE SEQUENCE [LARGE SCALE GENOMIC DNA]</scope>
    <source>
        <strain evidence="5 8">NBRC 100334</strain>
    </source>
</reference>